<dbReference type="Proteomes" id="UP000610459">
    <property type="component" value="Unassembled WGS sequence"/>
</dbReference>
<accession>A0ACC5PV57</accession>
<proteinExistence type="predicted"/>
<gene>
    <name evidence="1" type="ORF">IFT41_23990</name>
</gene>
<comment type="caution">
    <text evidence="1">The sequence shown here is derived from an EMBL/GenBank/DDBJ whole genome shotgun (WGS) entry which is preliminary data.</text>
</comment>
<dbReference type="EMBL" id="JACYNR010000038">
    <property type="protein sequence ID" value="MBD8129161.1"/>
    <property type="molecule type" value="Genomic_DNA"/>
</dbReference>
<evidence type="ECO:0000313" key="1">
    <source>
        <dbReference type="EMBL" id="MBD8129161.1"/>
    </source>
</evidence>
<name>A0ACC5PV57_ENTAG</name>
<sequence>MSDIYGHLVQMDFRGMDNETLGDLNNQCEDAHRAILAGIRAMGSLAFWAKTSKDYDDDTAAQDLHALGESLMCLPRIAEALNDTAQNAQYELWQRKGFPKNN</sequence>
<keyword evidence="2" id="KW-1185">Reference proteome</keyword>
<evidence type="ECO:0000313" key="2">
    <source>
        <dbReference type="Proteomes" id="UP000610459"/>
    </source>
</evidence>
<protein>
    <submittedName>
        <fullName evidence="1">Uncharacterized protein</fullName>
    </submittedName>
</protein>
<reference evidence="1 2" key="1">
    <citation type="journal article" date="2020" name="FEMS Microbiol. Ecol.">
        <title>Temporal dynamics of bacterial communities during seed development and maturation.</title>
        <authorList>
            <person name="Chesneau G."/>
            <person name="Torres-Cortes G."/>
            <person name="Briand M."/>
            <person name="Darrasse A."/>
            <person name="Preveaux A."/>
            <person name="Marais C."/>
            <person name="Jacques M.A."/>
            <person name="Shade A."/>
            <person name="Barret M."/>
        </authorList>
    </citation>
    <scope>NUCLEOTIDE SEQUENCE [LARGE SCALE GENOMIC DNA]</scope>
    <source>
        <strain evidence="1 2">CFBP13709</strain>
    </source>
</reference>
<organism evidence="1 2">
    <name type="scientific">Enterobacter agglomerans</name>
    <name type="common">Erwinia herbicola</name>
    <name type="synonym">Pantoea agglomerans</name>
    <dbReference type="NCBI Taxonomy" id="549"/>
    <lineage>
        <taxon>Bacteria</taxon>
        <taxon>Pseudomonadati</taxon>
        <taxon>Pseudomonadota</taxon>
        <taxon>Gammaproteobacteria</taxon>
        <taxon>Enterobacterales</taxon>
        <taxon>Erwiniaceae</taxon>
        <taxon>Pantoea</taxon>
        <taxon>Pantoea agglomerans group</taxon>
    </lineage>
</organism>